<accession>A0A9D4K507</accession>
<keyword evidence="2" id="KW-1185">Reference proteome</keyword>
<sequence length="87" mass="9793">MCLIVEKTEQEEKEKGKMIMHVENPHIREYQCGWVGIGHESNVSGSRVQPHTLVPLHGNVHLPLEKAVFSVLFSCKTVNLCIGQQQS</sequence>
<protein>
    <submittedName>
        <fullName evidence="1">Uncharacterized protein</fullName>
    </submittedName>
</protein>
<organism evidence="1 2">
    <name type="scientific">Dreissena polymorpha</name>
    <name type="common">Zebra mussel</name>
    <name type="synonym">Mytilus polymorpha</name>
    <dbReference type="NCBI Taxonomy" id="45954"/>
    <lineage>
        <taxon>Eukaryota</taxon>
        <taxon>Metazoa</taxon>
        <taxon>Spiralia</taxon>
        <taxon>Lophotrochozoa</taxon>
        <taxon>Mollusca</taxon>
        <taxon>Bivalvia</taxon>
        <taxon>Autobranchia</taxon>
        <taxon>Heteroconchia</taxon>
        <taxon>Euheterodonta</taxon>
        <taxon>Imparidentia</taxon>
        <taxon>Neoheterodontei</taxon>
        <taxon>Myida</taxon>
        <taxon>Dreissenoidea</taxon>
        <taxon>Dreissenidae</taxon>
        <taxon>Dreissena</taxon>
    </lineage>
</organism>
<name>A0A9D4K507_DREPO</name>
<evidence type="ECO:0000313" key="2">
    <source>
        <dbReference type="Proteomes" id="UP000828390"/>
    </source>
</evidence>
<evidence type="ECO:0000313" key="1">
    <source>
        <dbReference type="EMBL" id="KAH3833044.1"/>
    </source>
</evidence>
<comment type="caution">
    <text evidence="1">The sequence shown here is derived from an EMBL/GenBank/DDBJ whole genome shotgun (WGS) entry which is preliminary data.</text>
</comment>
<reference evidence="1" key="2">
    <citation type="submission" date="2020-11" db="EMBL/GenBank/DDBJ databases">
        <authorList>
            <person name="McCartney M.A."/>
            <person name="Auch B."/>
            <person name="Kono T."/>
            <person name="Mallez S."/>
            <person name="Becker A."/>
            <person name="Gohl D.M."/>
            <person name="Silverstein K.A.T."/>
            <person name="Koren S."/>
            <person name="Bechman K.B."/>
            <person name="Herman A."/>
            <person name="Abrahante J.E."/>
            <person name="Garbe J."/>
        </authorList>
    </citation>
    <scope>NUCLEOTIDE SEQUENCE</scope>
    <source>
        <strain evidence="1">Duluth1</strain>
        <tissue evidence="1">Whole animal</tissue>
    </source>
</reference>
<reference evidence="1" key="1">
    <citation type="journal article" date="2019" name="bioRxiv">
        <title>The Genome of the Zebra Mussel, Dreissena polymorpha: A Resource for Invasive Species Research.</title>
        <authorList>
            <person name="McCartney M.A."/>
            <person name="Auch B."/>
            <person name="Kono T."/>
            <person name="Mallez S."/>
            <person name="Zhang Y."/>
            <person name="Obille A."/>
            <person name="Becker A."/>
            <person name="Abrahante J.E."/>
            <person name="Garbe J."/>
            <person name="Badalamenti J.P."/>
            <person name="Herman A."/>
            <person name="Mangelson H."/>
            <person name="Liachko I."/>
            <person name="Sullivan S."/>
            <person name="Sone E.D."/>
            <person name="Koren S."/>
            <person name="Silverstein K.A.T."/>
            <person name="Beckman K.B."/>
            <person name="Gohl D.M."/>
        </authorList>
    </citation>
    <scope>NUCLEOTIDE SEQUENCE</scope>
    <source>
        <strain evidence="1">Duluth1</strain>
        <tissue evidence="1">Whole animal</tissue>
    </source>
</reference>
<proteinExistence type="predicted"/>
<dbReference type="Proteomes" id="UP000828390">
    <property type="component" value="Unassembled WGS sequence"/>
</dbReference>
<dbReference type="AlphaFoldDB" id="A0A9D4K507"/>
<gene>
    <name evidence="1" type="ORF">DPMN_106346</name>
</gene>
<dbReference type="EMBL" id="JAIWYP010000004">
    <property type="protein sequence ID" value="KAH3833044.1"/>
    <property type="molecule type" value="Genomic_DNA"/>
</dbReference>